<keyword evidence="1" id="KW-0378">Hydrolase</keyword>
<reference evidence="1 2" key="1">
    <citation type="submission" date="2017-02" db="EMBL/GenBank/DDBJ databases">
        <title>Complete genome sequences of Mycobacterium kansasii strains isolated from rhesus macaques.</title>
        <authorList>
            <person name="Panda A."/>
            <person name="Nagaraj S."/>
            <person name="Zhao X."/>
            <person name="Tettelin H."/>
            <person name="Detolla L.J."/>
        </authorList>
    </citation>
    <scope>NUCLEOTIDE SEQUENCE [LARGE SCALE GENOMIC DNA]</scope>
    <source>
        <strain evidence="1 2">11-3813</strain>
    </source>
</reference>
<evidence type="ECO:0000313" key="1">
    <source>
        <dbReference type="EMBL" id="OOK63795.1"/>
    </source>
</evidence>
<dbReference type="Proteomes" id="UP000189229">
    <property type="component" value="Unassembled WGS sequence"/>
</dbReference>
<name>A0A1V3WA14_MYCKA</name>
<sequence length="89" mass="10117">MARGVMSRRPTSWRTARIGAQPGDIWRRRDLPRDGKARCWCRCRRRVGDGLAPAAGVSLDGHLVSRGWVCVSLNYRVSPLHTWRRTSST</sequence>
<dbReference type="EC" id="3.4.-.-" evidence="1"/>
<organism evidence="1 2">
    <name type="scientific">Mycobacterium kansasii</name>
    <dbReference type="NCBI Taxonomy" id="1768"/>
    <lineage>
        <taxon>Bacteria</taxon>
        <taxon>Bacillati</taxon>
        <taxon>Actinomycetota</taxon>
        <taxon>Actinomycetes</taxon>
        <taxon>Mycobacteriales</taxon>
        <taxon>Mycobacteriaceae</taxon>
        <taxon>Mycobacterium</taxon>
    </lineage>
</organism>
<accession>A0A1V3WA14</accession>
<dbReference type="EMBL" id="MVBM01000015">
    <property type="protein sequence ID" value="OOK63795.1"/>
    <property type="molecule type" value="Genomic_DNA"/>
</dbReference>
<comment type="caution">
    <text evidence="1">The sequence shown here is derived from an EMBL/GenBank/DDBJ whole genome shotgun (WGS) entry which is preliminary data.</text>
</comment>
<proteinExistence type="predicted"/>
<protein>
    <submittedName>
        <fullName evidence="1">Carboxylesterase domain protein</fullName>
        <ecNumber evidence="1">3.4.-.-</ecNumber>
    </submittedName>
</protein>
<dbReference type="AlphaFoldDB" id="A0A1V3WA14"/>
<evidence type="ECO:0000313" key="2">
    <source>
        <dbReference type="Proteomes" id="UP000189229"/>
    </source>
</evidence>
<dbReference type="GO" id="GO:0016787">
    <property type="term" value="F:hydrolase activity"/>
    <property type="evidence" value="ECO:0007669"/>
    <property type="project" value="UniProtKB-KW"/>
</dbReference>
<gene>
    <name evidence="1" type="ORF">BZL30_9380</name>
</gene>